<dbReference type="GO" id="GO:0005737">
    <property type="term" value="C:cytoplasm"/>
    <property type="evidence" value="ECO:0007669"/>
    <property type="project" value="TreeGrafter"/>
</dbReference>
<evidence type="ECO:0000256" key="1">
    <source>
        <dbReference type="ARBA" id="ARBA00022741"/>
    </source>
</evidence>
<dbReference type="InterPro" id="IPR027417">
    <property type="entry name" value="P-loop_NTPase"/>
</dbReference>
<accession>A0A844QMF7</accession>
<dbReference type="InterPro" id="IPR051316">
    <property type="entry name" value="Zinc-reg_GTPase_activator"/>
</dbReference>
<proteinExistence type="inferred from homology"/>
<evidence type="ECO:0000256" key="6">
    <source>
        <dbReference type="ARBA" id="ARBA00049117"/>
    </source>
</evidence>
<keyword evidence="2" id="KW-0378">Hydrolase</keyword>
<gene>
    <name evidence="8" type="ORF">GN330_21145</name>
</gene>
<dbReference type="PANTHER" id="PTHR13748:SF62">
    <property type="entry name" value="COBW DOMAIN-CONTAINING PROTEIN"/>
    <property type="match status" value="1"/>
</dbReference>
<evidence type="ECO:0000313" key="8">
    <source>
        <dbReference type="EMBL" id="MVA99764.1"/>
    </source>
</evidence>
<dbReference type="CDD" id="cd03112">
    <property type="entry name" value="CobW-like"/>
    <property type="match status" value="1"/>
</dbReference>
<dbReference type="PANTHER" id="PTHR13748">
    <property type="entry name" value="COBW-RELATED"/>
    <property type="match status" value="1"/>
</dbReference>
<dbReference type="Proteomes" id="UP000463224">
    <property type="component" value="Unassembled WGS sequence"/>
</dbReference>
<evidence type="ECO:0000256" key="4">
    <source>
        <dbReference type="ARBA" id="ARBA00034320"/>
    </source>
</evidence>
<keyword evidence="9" id="KW-1185">Reference proteome</keyword>
<protein>
    <submittedName>
        <fullName evidence="8">GTP-binding protein</fullName>
    </submittedName>
</protein>
<evidence type="ECO:0000256" key="5">
    <source>
        <dbReference type="ARBA" id="ARBA00045658"/>
    </source>
</evidence>
<organism evidence="8 9">
    <name type="scientific">Nitratireductor arenosus</name>
    <dbReference type="NCBI Taxonomy" id="2682096"/>
    <lineage>
        <taxon>Bacteria</taxon>
        <taxon>Pseudomonadati</taxon>
        <taxon>Pseudomonadota</taxon>
        <taxon>Alphaproteobacteria</taxon>
        <taxon>Hyphomicrobiales</taxon>
        <taxon>Phyllobacteriaceae</taxon>
        <taxon>Nitratireductor</taxon>
    </lineage>
</organism>
<comment type="catalytic activity">
    <reaction evidence="6">
        <text>GTP + H2O = GDP + phosphate + H(+)</text>
        <dbReference type="Rhea" id="RHEA:19669"/>
        <dbReference type="ChEBI" id="CHEBI:15377"/>
        <dbReference type="ChEBI" id="CHEBI:15378"/>
        <dbReference type="ChEBI" id="CHEBI:37565"/>
        <dbReference type="ChEBI" id="CHEBI:43474"/>
        <dbReference type="ChEBI" id="CHEBI:58189"/>
    </reaction>
    <physiologicalReaction direction="left-to-right" evidence="6">
        <dbReference type="Rhea" id="RHEA:19670"/>
    </physiologicalReaction>
</comment>
<comment type="similarity">
    <text evidence="4">Belongs to the SIMIBI class G3E GTPase family. ZNG1 subfamily.</text>
</comment>
<dbReference type="InterPro" id="IPR011629">
    <property type="entry name" value="CobW-like_C"/>
</dbReference>
<dbReference type="InterPro" id="IPR003495">
    <property type="entry name" value="CobW/HypB/UreG_nucleotide-bd"/>
</dbReference>
<reference evidence="8 9" key="1">
    <citation type="submission" date="2019-12" db="EMBL/GenBank/DDBJ databases">
        <title>Nitratireductor arenosus sp. nov., Isolated from sea sand, Jeju island, South Korea.</title>
        <authorList>
            <person name="Kim W."/>
        </authorList>
    </citation>
    <scope>NUCLEOTIDE SEQUENCE [LARGE SCALE GENOMIC DNA]</scope>
    <source>
        <strain evidence="8 9">CAU 1489</strain>
    </source>
</reference>
<dbReference type="Gene3D" id="3.40.50.300">
    <property type="entry name" value="P-loop containing nucleotide triphosphate hydrolases"/>
    <property type="match status" value="1"/>
</dbReference>
<dbReference type="GO" id="GO:0000166">
    <property type="term" value="F:nucleotide binding"/>
    <property type="evidence" value="ECO:0007669"/>
    <property type="project" value="UniProtKB-KW"/>
</dbReference>
<evidence type="ECO:0000313" key="9">
    <source>
        <dbReference type="Proteomes" id="UP000463224"/>
    </source>
</evidence>
<evidence type="ECO:0000256" key="2">
    <source>
        <dbReference type="ARBA" id="ARBA00022801"/>
    </source>
</evidence>
<evidence type="ECO:0000259" key="7">
    <source>
        <dbReference type="SMART" id="SM00833"/>
    </source>
</evidence>
<dbReference type="InterPro" id="IPR036627">
    <property type="entry name" value="CobW-likC_sf"/>
</dbReference>
<dbReference type="Pfam" id="PF02492">
    <property type="entry name" value="cobW"/>
    <property type="match status" value="1"/>
</dbReference>
<comment type="function">
    <text evidence="5">Zinc chaperone that directly transfers zinc cofactor to target proteins, thereby activating them. Zinc is transferred from the CXCC motif in the GTPase domain to the zinc binding site in target proteins in a process requiring GTP hydrolysis.</text>
</comment>
<dbReference type="SUPFAM" id="SSF52540">
    <property type="entry name" value="P-loop containing nucleoside triphosphate hydrolases"/>
    <property type="match status" value="1"/>
</dbReference>
<dbReference type="GO" id="GO:0016787">
    <property type="term" value="F:hydrolase activity"/>
    <property type="evidence" value="ECO:0007669"/>
    <property type="project" value="UniProtKB-KW"/>
</dbReference>
<keyword evidence="3" id="KW-0143">Chaperone</keyword>
<evidence type="ECO:0000256" key="3">
    <source>
        <dbReference type="ARBA" id="ARBA00023186"/>
    </source>
</evidence>
<name>A0A844QMF7_9HYPH</name>
<dbReference type="AlphaFoldDB" id="A0A844QMF7"/>
<sequence>MSEARDGRMRLTVLGGFLGSGKTTWLRHQLHHGQMKDALVIVNEAAEVPVDDALLARSAELRVLAGGCACCDGREALVALLRAICDARVGGDDALASLDRVVLETSGLADPGPIVDTIRTDPVLIHHLMVDEIVIAIDALYGLDQMRHEPLTLRQIETADRLLVTKVDAAAEPDLARLVATLQALNPGAAISGAAMGSGAGLPDHAGIEPVAIPPAEGSRAPAPIAATRLDLSEATDWPAFSVWLSALLHARGDDIMRVKGVVRTPAGRLLLQSVRKVVQQPEIVPEAGAKPTDDDNSVVVIGRGFRAEDLRKSLAYFTGERR</sequence>
<dbReference type="Gene3D" id="3.30.1220.10">
    <property type="entry name" value="CobW-like, C-terminal domain"/>
    <property type="match status" value="1"/>
</dbReference>
<dbReference type="EMBL" id="WPHG01000007">
    <property type="protein sequence ID" value="MVA99764.1"/>
    <property type="molecule type" value="Genomic_DNA"/>
</dbReference>
<feature type="domain" description="CobW C-terminal" evidence="7">
    <location>
        <begin position="225"/>
        <end position="319"/>
    </location>
</feature>
<comment type="caution">
    <text evidence="8">The sequence shown here is derived from an EMBL/GenBank/DDBJ whole genome shotgun (WGS) entry which is preliminary data.</text>
</comment>
<dbReference type="SMART" id="SM00833">
    <property type="entry name" value="CobW_C"/>
    <property type="match status" value="1"/>
</dbReference>
<dbReference type="SUPFAM" id="SSF90002">
    <property type="entry name" value="Hypothetical protein YjiA, C-terminal domain"/>
    <property type="match status" value="1"/>
</dbReference>
<dbReference type="RefSeq" id="WP_156715289.1">
    <property type="nucleotide sequence ID" value="NZ_WPHG01000007.1"/>
</dbReference>
<dbReference type="Pfam" id="PF07683">
    <property type="entry name" value="CobW_C"/>
    <property type="match status" value="1"/>
</dbReference>
<keyword evidence="1" id="KW-0547">Nucleotide-binding</keyword>